<feature type="signal peptide" evidence="1">
    <location>
        <begin position="1"/>
        <end position="20"/>
    </location>
</feature>
<dbReference type="AlphaFoldDB" id="A0A9P3WCU7"/>
<proteinExistence type="predicted"/>
<protein>
    <recommendedName>
        <fullName evidence="4">SH3 domain-containing protein</fullName>
    </recommendedName>
</protein>
<dbReference type="RefSeq" id="WP_047369895.1">
    <property type="nucleotide sequence ID" value="NZ_CABMNU010000005.1"/>
</dbReference>
<evidence type="ECO:0000313" key="2">
    <source>
        <dbReference type="EMBL" id="HAT3580388.1"/>
    </source>
</evidence>
<organism evidence="2 3">
    <name type="scientific">Kluyvera intermedia</name>
    <name type="common">Enterobacter intermedius</name>
    <dbReference type="NCBI Taxonomy" id="61648"/>
    <lineage>
        <taxon>Bacteria</taxon>
        <taxon>Pseudomonadati</taxon>
        <taxon>Pseudomonadota</taxon>
        <taxon>Gammaproteobacteria</taxon>
        <taxon>Enterobacterales</taxon>
        <taxon>Enterobacteriaceae</taxon>
        <taxon>Kluyvera</taxon>
    </lineage>
</organism>
<accession>A0A9P3WCU7</accession>
<dbReference type="Proteomes" id="UP000867740">
    <property type="component" value="Unassembled WGS sequence"/>
</dbReference>
<reference evidence="2" key="1">
    <citation type="journal article" date="2018" name="Genome Biol.">
        <title>SKESA: strategic k-mer extension for scrupulous assemblies.</title>
        <authorList>
            <person name="Souvorov A."/>
            <person name="Agarwala R."/>
            <person name="Lipman D.J."/>
        </authorList>
    </citation>
    <scope>NUCLEOTIDE SEQUENCE</scope>
    <source>
        <strain evidence="2">CAVp300</strain>
    </source>
</reference>
<sequence length="308" mass="34186">MLLRVATFLLLCAVSSLCFAEENCETIGGRAAGEADYLVEVAKVTSPDRLHFYSAPGSECQLPAFLVNGDTVEILRSSVLYGKSGGVSPTHPFRYVRYRDASGAFATGWVTADQLTPLPPPLPISHECQAWANEALPSRVREAPSTTNRFRVQGQARAWFYSMPNEKCRSPSVFLVPGDSVSAQEQSEDDFLEVAWYGPDHRIIRGWLKKSQLAPVDEGDRYRDDINPLSVDKATRIATLSLRTDYHCVFYESWDAPKEIQIIVREDHQSALCRGSADSETSPPVAYISINKQSGEISWPDMADGFDE</sequence>
<reference evidence="2" key="2">
    <citation type="submission" date="2020-10" db="EMBL/GenBank/DDBJ databases">
        <authorList>
            <consortium name="NCBI Pathogen Detection Project"/>
        </authorList>
    </citation>
    <scope>NUCLEOTIDE SEQUENCE</scope>
    <source>
        <strain evidence="2">CAVp300</strain>
    </source>
</reference>
<feature type="chain" id="PRO_5040200158" description="SH3 domain-containing protein" evidence="1">
    <location>
        <begin position="21"/>
        <end position="308"/>
    </location>
</feature>
<dbReference type="EMBL" id="DACSUM010000004">
    <property type="protein sequence ID" value="HAT3580388.1"/>
    <property type="molecule type" value="Genomic_DNA"/>
</dbReference>
<evidence type="ECO:0000256" key="1">
    <source>
        <dbReference type="SAM" id="SignalP"/>
    </source>
</evidence>
<name>A0A9P3WCU7_KLUIN</name>
<keyword evidence="1" id="KW-0732">Signal</keyword>
<comment type="caution">
    <text evidence="2">The sequence shown here is derived from an EMBL/GenBank/DDBJ whole genome shotgun (WGS) entry which is preliminary data.</text>
</comment>
<evidence type="ECO:0000313" key="3">
    <source>
        <dbReference type="Proteomes" id="UP000867740"/>
    </source>
</evidence>
<evidence type="ECO:0008006" key="4">
    <source>
        <dbReference type="Google" id="ProtNLM"/>
    </source>
</evidence>
<gene>
    <name evidence="2" type="ORF">I8531_000645</name>
</gene>